<dbReference type="AlphaFoldDB" id="D8KB56"/>
<organism evidence="3 4">
    <name type="scientific">Nitrosococcus watsoni (strain C-113)</name>
    <dbReference type="NCBI Taxonomy" id="105559"/>
    <lineage>
        <taxon>Bacteria</taxon>
        <taxon>Pseudomonadati</taxon>
        <taxon>Pseudomonadota</taxon>
        <taxon>Gammaproteobacteria</taxon>
        <taxon>Chromatiales</taxon>
        <taxon>Chromatiaceae</taxon>
        <taxon>Nitrosococcus</taxon>
    </lineage>
</organism>
<evidence type="ECO:0000256" key="2">
    <source>
        <dbReference type="SAM" id="SignalP"/>
    </source>
</evidence>
<keyword evidence="4" id="KW-1185">Reference proteome</keyword>
<accession>D8KB56</accession>
<dbReference type="HOGENOM" id="CLU_094935_1_0_6"/>
<keyword evidence="1" id="KW-1133">Transmembrane helix</keyword>
<proteinExistence type="predicted"/>
<keyword evidence="2" id="KW-0732">Signal</keyword>
<dbReference type="KEGG" id="nwa:Nwat_0634"/>
<dbReference type="eggNOG" id="ENOG503310K">
    <property type="taxonomic scope" value="Bacteria"/>
</dbReference>
<dbReference type="STRING" id="105559.Nwat_0634"/>
<dbReference type="Proteomes" id="UP000000393">
    <property type="component" value="Chromosome"/>
</dbReference>
<feature type="transmembrane region" description="Helical" evidence="1">
    <location>
        <begin position="157"/>
        <end position="176"/>
    </location>
</feature>
<keyword evidence="1" id="KW-0812">Transmembrane</keyword>
<dbReference type="RefSeq" id="WP_013219695.1">
    <property type="nucleotide sequence ID" value="NC_014315.1"/>
</dbReference>
<sequence length="187" mass="20214">MKKILLSCLLSLGLLLLNTSAMAHGGGGIEVDTCVVNIGSYRMHFSAYQPETSGGEELCWDLPMTGSTILVFDLVDRILRDRPVEVRIVEERKTAAGPANYKTIVERPAQKYPKGTIELDTEFTKAGAYTAVVIVGGEQALVFKTPIRVGLGGGQDLQWIASIAGGALILGLAFWYSRRRGKEAKAT</sequence>
<dbReference type="EMBL" id="CP002086">
    <property type="protein sequence ID" value="ADJ27590.1"/>
    <property type="molecule type" value="Genomic_DNA"/>
</dbReference>
<evidence type="ECO:0000313" key="4">
    <source>
        <dbReference type="Proteomes" id="UP000000393"/>
    </source>
</evidence>
<evidence type="ECO:0008006" key="5">
    <source>
        <dbReference type="Google" id="ProtNLM"/>
    </source>
</evidence>
<gene>
    <name evidence="3" type="ordered locus">Nwat_0634</name>
</gene>
<protein>
    <recommendedName>
        <fullName evidence="5">LPXTG cell wall anchor domain-containing protein</fullName>
    </recommendedName>
</protein>
<reference evidence="3 4" key="1">
    <citation type="submission" date="2010-06" db="EMBL/GenBank/DDBJ databases">
        <title>Complete sequence of chromosome of Nitrosococcus watsoni C-113.</title>
        <authorList>
            <consortium name="US DOE Joint Genome Institute"/>
            <person name="Lucas S."/>
            <person name="Copeland A."/>
            <person name="Lapidus A."/>
            <person name="Cheng J.-F."/>
            <person name="Bruce D."/>
            <person name="Goodwin L."/>
            <person name="Pitluck S."/>
            <person name="Malfatti S.A."/>
            <person name="Chain P.S.G."/>
            <person name="Land M."/>
            <person name="Hauser L."/>
            <person name="Kyrpides N."/>
            <person name="Ivanova N."/>
            <person name="Cambell M.A."/>
            <person name="Heidelberg J.F."/>
            <person name="Klotz M.G."/>
            <person name="Woyke T."/>
        </authorList>
    </citation>
    <scope>NUCLEOTIDE SEQUENCE [LARGE SCALE GENOMIC DNA]</scope>
    <source>
        <strain evidence="3 4">C-113</strain>
    </source>
</reference>
<keyword evidence="1" id="KW-0472">Membrane</keyword>
<feature type="chain" id="PRO_5003116675" description="LPXTG cell wall anchor domain-containing protein" evidence="2">
    <location>
        <begin position="24"/>
        <end position="187"/>
    </location>
</feature>
<name>D8KB56_NITWC</name>
<evidence type="ECO:0000256" key="1">
    <source>
        <dbReference type="SAM" id="Phobius"/>
    </source>
</evidence>
<evidence type="ECO:0000313" key="3">
    <source>
        <dbReference type="EMBL" id="ADJ27590.1"/>
    </source>
</evidence>
<feature type="signal peptide" evidence="2">
    <location>
        <begin position="1"/>
        <end position="23"/>
    </location>
</feature>
<dbReference type="OrthoDB" id="7061854at2"/>